<evidence type="ECO:0000256" key="4">
    <source>
        <dbReference type="ARBA" id="ARBA00023136"/>
    </source>
</evidence>
<dbReference type="PANTHER" id="PTHR31792">
    <property type="entry name" value="VACUOLAR ATPASE ASSEMBLY INTEGRAL MEMBRANE PROTEIN VMA21"/>
    <property type="match status" value="1"/>
</dbReference>
<evidence type="ECO:0000313" key="7">
    <source>
        <dbReference type="EMBL" id="KAK9078127.1"/>
    </source>
</evidence>
<keyword evidence="1 6" id="KW-0812">Transmembrane</keyword>
<dbReference type="GO" id="GO:0070072">
    <property type="term" value="P:vacuolar proton-transporting V-type ATPase complex assembly"/>
    <property type="evidence" value="ECO:0007669"/>
    <property type="project" value="UniProtKB-UniRule"/>
</dbReference>
<evidence type="ECO:0000256" key="6">
    <source>
        <dbReference type="HAMAP-Rule" id="MF_03058"/>
    </source>
</evidence>
<evidence type="ECO:0000256" key="5">
    <source>
        <dbReference type="ARBA" id="ARBA00023329"/>
    </source>
</evidence>
<keyword evidence="3 6" id="KW-1133">Transmembrane helix</keyword>
<evidence type="ECO:0000313" key="8">
    <source>
        <dbReference type="Proteomes" id="UP001408789"/>
    </source>
</evidence>
<dbReference type="Proteomes" id="UP001408789">
    <property type="component" value="Unassembled WGS sequence"/>
</dbReference>
<dbReference type="GO" id="GO:0012507">
    <property type="term" value="C:ER to Golgi transport vesicle membrane"/>
    <property type="evidence" value="ECO:0007669"/>
    <property type="project" value="UniProtKB-SubCell"/>
</dbReference>
<dbReference type="PANTHER" id="PTHR31792:SF3">
    <property type="entry name" value="VACUOLAR ATPASE ASSEMBLY INTEGRAL MEMBRANE PROTEIN VMA21"/>
    <property type="match status" value="1"/>
</dbReference>
<dbReference type="AlphaFoldDB" id="A0AAP0DSD5"/>
<gene>
    <name evidence="7" type="ORF">SSX86_002184</name>
</gene>
<protein>
    <recommendedName>
        <fullName evidence="6">Vacuolar ATPase assembly integral membrane protein VMA21 homolog</fullName>
    </recommendedName>
</protein>
<feature type="transmembrane region" description="Helical" evidence="6">
    <location>
        <begin position="7"/>
        <end position="26"/>
    </location>
</feature>
<dbReference type="EMBL" id="JBCNJP010000006">
    <property type="protein sequence ID" value="KAK9078127.1"/>
    <property type="molecule type" value="Genomic_DNA"/>
</dbReference>
<comment type="caution">
    <text evidence="7">The sequence shown here is derived from an EMBL/GenBank/DDBJ whole genome shotgun (WGS) entry which is preliminary data.</text>
</comment>
<comment type="function">
    <text evidence="6">Required for the assembly of the V0 complex of the vacuolar ATPase (V-ATPase) in the endoplasmic reticulum.</text>
</comment>
<proteinExistence type="inferred from homology"/>
<evidence type="ECO:0000256" key="3">
    <source>
        <dbReference type="ARBA" id="ARBA00022989"/>
    </source>
</evidence>
<name>A0AAP0DSD5_9ASTR</name>
<organism evidence="7 8">
    <name type="scientific">Deinandra increscens subsp. villosa</name>
    <dbReference type="NCBI Taxonomy" id="3103831"/>
    <lineage>
        <taxon>Eukaryota</taxon>
        <taxon>Viridiplantae</taxon>
        <taxon>Streptophyta</taxon>
        <taxon>Embryophyta</taxon>
        <taxon>Tracheophyta</taxon>
        <taxon>Spermatophyta</taxon>
        <taxon>Magnoliopsida</taxon>
        <taxon>eudicotyledons</taxon>
        <taxon>Gunneridae</taxon>
        <taxon>Pentapetalae</taxon>
        <taxon>asterids</taxon>
        <taxon>campanulids</taxon>
        <taxon>Asterales</taxon>
        <taxon>Asteraceae</taxon>
        <taxon>Asteroideae</taxon>
        <taxon>Heliantheae alliance</taxon>
        <taxon>Madieae</taxon>
        <taxon>Madiinae</taxon>
        <taxon>Deinandra</taxon>
    </lineage>
</organism>
<dbReference type="Pfam" id="PF09446">
    <property type="entry name" value="VMA21"/>
    <property type="match status" value="1"/>
</dbReference>
<accession>A0AAP0DSD5</accession>
<evidence type="ECO:0000256" key="2">
    <source>
        <dbReference type="ARBA" id="ARBA00022824"/>
    </source>
</evidence>
<sequence>MAKVIEKFFIASMLMWAVPVVILFAFNNNLLPGSADMSPYWLTLVSGFLAVISVNIVIAFYIYLAMKEPSVKHEPDPKFVSEAEASVKHLVKPETHKKDE</sequence>
<dbReference type="InterPro" id="IPR019013">
    <property type="entry name" value="Vma21"/>
</dbReference>
<reference evidence="7 8" key="1">
    <citation type="submission" date="2024-04" db="EMBL/GenBank/DDBJ databases">
        <title>The reference genome of an endangered Asteraceae, Deinandra increscens subsp. villosa, native to the Central Coast of California.</title>
        <authorList>
            <person name="Guilliams M."/>
            <person name="Hasenstab-Lehman K."/>
            <person name="Meyer R."/>
            <person name="Mcevoy S."/>
        </authorList>
    </citation>
    <scope>NUCLEOTIDE SEQUENCE [LARGE SCALE GENOMIC DNA]</scope>
    <source>
        <tissue evidence="7">Leaf</tissue>
    </source>
</reference>
<dbReference type="HAMAP" id="MF_03058">
    <property type="entry name" value="VMA21"/>
    <property type="match status" value="1"/>
</dbReference>
<dbReference type="GO" id="GO:0033116">
    <property type="term" value="C:endoplasmic reticulum-Golgi intermediate compartment membrane"/>
    <property type="evidence" value="ECO:0007669"/>
    <property type="project" value="UniProtKB-SubCell"/>
</dbReference>
<evidence type="ECO:0000256" key="1">
    <source>
        <dbReference type="ARBA" id="ARBA00022692"/>
    </source>
</evidence>
<feature type="transmembrane region" description="Helical" evidence="6">
    <location>
        <begin position="38"/>
        <end position="64"/>
    </location>
</feature>
<keyword evidence="2 6" id="KW-0256">Endoplasmic reticulum</keyword>
<dbReference type="GO" id="GO:0005789">
    <property type="term" value="C:endoplasmic reticulum membrane"/>
    <property type="evidence" value="ECO:0007669"/>
    <property type="project" value="UniProtKB-SubCell"/>
</dbReference>
<comment type="subcellular location">
    <subcellularLocation>
        <location evidence="6">Endoplasmic reticulum membrane</location>
        <topology evidence="6">Multi-pass membrane protein</topology>
    </subcellularLocation>
    <subcellularLocation>
        <location evidence="6">Endoplasmic reticulum-Golgi intermediate compartment membrane</location>
        <topology evidence="6">Multi-pass membrane protein</topology>
    </subcellularLocation>
    <subcellularLocation>
        <location evidence="6">Cytoplasmic vesicle</location>
        <location evidence="6">COPII-coated vesicle membrane</location>
        <topology evidence="6">Multi-pass membrane protein</topology>
    </subcellularLocation>
</comment>
<keyword evidence="5 6" id="KW-0968">Cytoplasmic vesicle</keyword>
<keyword evidence="8" id="KW-1185">Reference proteome</keyword>
<comment type="similarity">
    <text evidence="6">Belongs to the VMA21 family.</text>
</comment>
<keyword evidence="4 6" id="KW-0472">Membrane</keyword>